<dbReference type="Proteomes" id="UP000885753">
    <property type="component" value="Unassembled WGS sequence"/>
</dbReference>
<feature type="transmembrane region" description="Helical" evidence="1">
    <location>
        <begin position="115"/>
        <end position="136"/>
    </location>
</feature>
<dbReference type="AlphaFoldDB" id="A0A7C2R7J5"/>
<evidence type="ECO:0000256" key="1">
    <source>
        <dbReference type="SAM" id="Phobius"/>
    </source>
</evidence>
<name>A0A7C2R7J5_9FLAO</name>
<keyword evidence="1" id="KW-0472">Membrane</keyword>
<protein>
    <submittedName>
        <fullName evidence="2">Uncharacterized protein</fullName>
    </submittedName>
</protein>
<keyword evidence="1" id="KW-0812">Transmembrane</keyword>
<accession>A0A7C2R7J5</accession>
<comment type="caution">
    <text evidence="2">The sequence shown here is derived from an EMBL/GenBank/DDBJ whole genome shotgun (WGS) entry which is preliminary data.</text>
</comment>
<proteinExistence type="predicted"/>
<gene>
    <name evidence="2" type="ORF">ENO10_05960</name>
</gene>
<organism evidence="2">
    <name type="scientific">Salinimicrobium catena</name>
    <dbReference type="NCBI Taxonomy" id="390640"/>
    <lineage>
        <taxon>Bacteria</taxon>
        <taxon>Pseudomonadati</taxon>
        <taxon>Bacteroidota</taxon>
        <taxon>Flavobacteriia</taxon>
        <taxon>Flavobacteriales</taxon>
        <taxon>Flavobacteriaceae</taxon>
        <taxon>Salinimicrobium</taxon>
    </lineage>
</organism>
<dbReference type="EMBL" id="DSEE01000433">
    <property type="protein sequence ID" value="HER40747.1"/>
    <property type="molecule type" value="Genomic_DNA"/>
</dbReference>
<keyword evidence="1" id="KW-1133">Transmembrane helix</keyword>
<reference evidence="2" key="1">
    <citation type="journal article" date="2020" name="mSystems">
        <title>Genome- and Community-Level Interaction Insights into Carbon Utilization and Element Cycling Functions of Hydrothermarchaeota in Hydrothermal Sediment.</title>
        <authorList>
            <person name="Zhou Z."/>
            <person name="Liu Y."/>
            <person name="Xu W."/>
            <person name="Pan J."/>
            <person name="Luo Z.H."/>
            <person name="Li M."/>
        </authorList>
    </citation>
    <scope>NUCLEOTIDE SEQUENCE [LARGE SCALE GENOMIC DNA]</scope>
    <source>
        <strain evidence="2">SpSt-1235</strain>
    </source>
</reference>
<evidence type="ECO:0000313" key="2">
    <source>
        <dbReference type="EMBL" id="HER40747.1"/>
    </source>
</evidence>
<sequence length="160" mass="16652">MKNVILAIAFLLSIGAYTQNRPETPGVFVRVFDMQGKKIGKGKVLAITEDTLHLNRKREAVDIPVERIGSIKTKHSAGNNIAIGAAVGASTMAVIGAASADPDAWILGYTAGEGAAGGAILGGAAGAALGGITILFKRSRKYEINGDKEKMEAFKKAVSR</sequence>